<organism evidence="3 4">
    <name type="scientific">Insolitispirillum peregrinum</name>
    <dbReference type="NCBI Taxonomy" id="80876"/>
    <lineage>
        <taxon>Bacteria</taxon>
        <taxon>Pseudomonadati</taxon>
        <taxon>Pseudomonadota</taxon>
        <taxon>Alphaproteobacteria</taxon>
        <taxon>Rhodospirillales</taxon>
        <taxon>Novispirillaceae</taxon>
        <taxon>Insolitispirillum</taxon>
    </lineage>
</organism>
<dbReference type="RefSeq" id="WP_139332774.1">
    <property type="nucleotide sequence ID" value="NZ_FTOA01000002.1"/>
</dbReference>
<dbReference type="Pfam" id="PF04748">
    <property type="entry name" value="Polysacc_deac_2"/>
    <property type="match status" value="1"/>
</dbReference>
<feature type="compositionally biased region" description="Acidic residues" evidence="1">
    <location>
        <begin position="133"/>
        <end position="146"/>
    </location>
</feature>
<keyword evidence="2" id="KW-0472">Membrane</keyword>
<feature type="compositionally biased region" description="Gly residues" evidence="1">
    <location>
        <begin position="248"/>
        <end position="259"/>
    </location>
</feature>
<dbReference type="PANTHER" id="PTHR30105">
    <property type="entry name" value="UNCHARACTERIZED YIBQ-RELATED"/>
    <property type="match status" value="1"/>
</dbReference>
<name>A0A1N7JIA9_9PROT</name>
<dbReference type="CDD" id="cd10936">
    <property type="entry name" value="CE4_DAC2"/>
    <property type="match status" value="1"/>
</dbReference>
<dbReference type="AlphaFoldDB" id="A0A1N7JIA9"/>
<feature type="compositionally biased region" description="Low complexity" evidence="1">
    <location>
        <begin position="237"/>
        <end position="247"/>
    </location>
</feature>
<feature type="compositionally biased region" description="Low complexity" evidence="1">
    <location>
        <begin position="260"/>
        <end position="269"/>
    </location>
</feature>
<gene>
    <name evidence="3" type="ORF">SAMN05421779_102304</name>
</gene>
<evidence type="ECO:0000256" key="2">
    <source>
        <dbReference type="SAM" id="Phobius"/>
    </source>
</evidence>
<evidence type="ECO:0008006" key="5">
    <source>
        <dbReference type="Google" id="ProtNLM"/>
    </source>
</evidence>
<feature type="region of interest" description="Disordered" evidence="1">
    <location>
        <begin position="1"/>
        <end position="57"/>
    </location>
</feature>
<feature type="compositionally biased region" description="Pro residues" evidence="1">
    <location>
        <begin position="347"/>
        <end position="360"/>
    </location>
</feature>
<protein>
    <recommendedName>
        <fullName evidence="5">Divergent polysaccharide deacetylase</fullName>
    </recommendedName>
</protein>
<dbReference type="GO" id="GO:0005975">
    <property type="term" value="P:carbohydrate metabolic process"/>
    <property type="evidence" value="ECO:0007669"/>
    <property type="project" value="InterPro"/>
</dbReference>
<evidence type="ECO:0000256" key="1">
    <source>
        <dbReference type="SAM" id="MobiDB-lite"/>
    </source>
</evidence>
<feature type="compositionally biased region" description="Basic and acidic residues" evidence="1">
    <location>
        <begin position="27"/>
        <end position="46"/>
    </location>
</feature>
<sequence>MAFSLKSLLKGKKKDPADAMGELDDDPFARASEEIPAMEAERLERAKNKRKTPPLARMMEKMTAALPFLRKGKKDSGPVVDPFDNPELMALIASEVAAIPLPEEVASEEPQPATPKAKPAPEPVVAAPPPPPEEPEEEEPDLEDELSPQPPKPEREYGSLPNFAMPDPMKNSIRYEGDEDGFGGPSLGGVDDDDRAAGTMSADRKEKMKKVAMIAAAGLAGVAVVGGGLWMVLGGEKSPATSTAASGSVGGTIGGGAQGQGTPAADDGASASRMTSDKGLSGDKISMALPPPPAMPDATAEAATEKSASRRPWLTGGDAAAPETPPAAPAAATPEPPAQVPAQAAVTPPPAAAPVAPPTADPASAAASGGNMQVALAPLPKMPEVRQPTQPNGKDPVPSYEALPKPAQPAAALTPAPAKDLVRQSPLGMLPVRAADGRAAWQAYARPFTTQTNTPRVALVVVGLGMNPEATSAAITSLPADVTLAFSPYAPKLSEQMAAARAAGHEVLLDLPMEPDTFPAQDPGPLAMLSSLPAGDNITRLETALGRGNGYTGVISRMGSKFTAVPQSLRPVLEALSSRGLLYVSSTPSDALAANVDLPLPMAEALIAIDDRPFRDAIDSRLQYLTDVAKSRGTVVAVLHTYPLSFHRVVNWANGLSAKGISLAPVSAAVSGSQG</sequence>
<feature type="compositionally biased region" description="Low complexity" evidence="1">
    <location>
        <begin position="108"/>
        <end position="117"/>
    </location>
</feature>
<keyword evidence="2" id="KW-0812">Transmembrane</keyword>
<proteinExistence type="predicted"/>
<dbReference type="SUPFAM" id="SSF88713">
    <property type="entry name" value="Glycoside hydrolase/deacetylase"/>
    <property type="match status" value="1"/>
</dbReference>
<keyword evidence="2" id="KW-1133">Transmembrane helix</keyword>
<dbReference type="EMBL" id="FTOA01000002">
    <property type="protein sequence ID" value="SIS49065.1"/>
    <property type="molecule type" value="Genomic_DNA"/>
</dbReference>
<dbReference type="PANTHER" id="PTHR30105:SF2">
    <property type="entry name" value="DIVERGENT POLYSACCHARIDE DEACETYLASE SUPERFAMILY"/>
    <property type="match status" value="1"/>
</dbReference>
<feature type="transmembrane region" description="Helical" evidence="2">
    <location>
        <begin position="211"/>
        <end position="233"/>
    </location>
</feature>
<feature type="compositionally biased region" description="Pro residues" evidence="1">
    <location>
        <begin position="118"/>
        <end position="132"/>
    </location>
</feature>
<feature type="region of interest" description="Disordered" evidence="1">
    <location>
        <begin position="102"/>
        <end position="200"/>
    </location>
</feature>
<dbReference type="STRING" id="80876.SAMN05421779_102304"/>
<reference evidence="3 4" key="1">
    <citation type="submission" date="2017-01" db="EMBL/GenBank/DDBJ databases">
        <authorList>
            <person name="Mah S.A."/>
            <person name="Swanson W.J."/>
            <person name="Moy G.W."/>
            <person name="Vacquier V.D."/>
        </authorList>
    </citation>
    <scope>NUCLEOTIDE SEQUENCE [LARGE SCALE GENOMIC DNA]</scope>
    <source>
        <strain evidence="3 4">DSM 11589</strain>
    </source>
</reference>
<keyword evidence="4" id="KW-1185">Reference proteome</keyword>
<evidence type="ECO:0000313" key="3">
    <source>
        <dbReference type="EMBL" id="SIS49065.1"/>
    </source>
</evidence>
<evidence type="ECO:0000313" key="4">
    <source>
        <dbReference type="Proteomes" id="UP000185678"/>
    </source>
</evidence>
<dbReference type="OrthoDB" id="9784811at2"/>
<dbReference type="InterPro" id="IPR011330">
    <property type="entry name" value="Glyco_hydro/deAcase_b/a-brl"/>
</dbReference>
<feature type="compositionally biased region" description="Pro residues" evidence="1">
    <location>
        <begin position="323"/>
        <end position="339"/>
    </location>
</feature>
<accession>A0A1N7JIA9</accession>
<dbReference type="Proteomes" id="UP000185678">
    <property type="component" value="Unassembled WGS sequence"/>
</dbReference>
<feature type="region of interest" description="Disordered" evidence="1">
    <location>
        <begin position="237"/>
        <end position="369"/>
    </location>
</feature>
<dbReference type="Gene3D" id="3.20.20.370">
    <property type="entry name" value="Glycoside hydrolase/deacetylase"/>
    <property type="match status" value="1"/>
</dbReference>
<dbReference type="InterPro" id="IPR006837">
    <property type="entry name" value="Divergent_DAC"/>
</dbReference>